<gene>
    <name evidence="1" type="ORF">RFN29_34215</name>
</gene>
<keyword evidence="2" id="KW-1185">Reference proteome</keyword>
<proteinExistence type="predicted"/>
<comment type="caution">
    <text evidence="1">The sequence shown here is derived from an EMBL/GenBank/DDBJ whole genome shotgun (WGS) entry which is preliminary data.</text>
</comment>
<organism evidence="1 2">
    <name type="scientific">Mesorhizobium captivum</name>
    <dbReference type="NCBI Taxonomy" id="3072319"/>
    <lineage>
        <taxon>Bacteria</taxon>
        <taxon>Pseudomonadati</taxon>
        <taxon>Pseudomonadota</taxon>
        <taxon>Alphaproteobacteria</taxon>
        <taxon>Hyphomicrobiales</taxon>
        <taxon>Phyllobacteriaceae</taxon>
        <taxon>Mesorhizobium</taxon>
    </lineage>
</organism>
<sequence>NPTLPGNIDDRCYRRSLASALLRGALASGFVTAELHHSAGHDPFGLQFRLAWQSVHDFFSNLLKPPSHRYEQASPYTTISFVTASLRFFLSRQLLESSRSYFEQVDFEHCIAAS</sequence>
<dbReference type="Proteomes" id="UP001271249">
    <property type="component" value="Unassembled WGS sequence"/>
</dbReference>
<evidence type="ECO:0000313" key="2">
    <source>
        <dbReference type="Proteomes" id="UP001271249"/>
    </source>
</evidence>
<dbReference type="EMBL" id="JAVIJC010000071">
    <property type="protein sequence ID" value="MDX8496567.1"/>
    <property type="molecule type" value="Genomic_DNA"/>
</dbReference>
<accession>A0ABU4ZF17</accession>
<name>A0ABU4ZF17_9HYPH</name>
<feature type="non-terminal residue" evidence="1">
    <location>
        <position position="1"/>
    </location>
</feature>
<reference evidence="1 2" key="1">
    <citation type="submission" date="2023-08" db="EMBL/GenBank/DDBJ databases">
        <title>Implementing the SeqCode for naming new Mesorhizobium species isolated from Vachellia karroo root nodules.</title>
        <authorList>
            <person name="Van Lill M."/>
        </authorList>
    </citation>
    <scope>NUCLEOTIDE SEQUENCE [LARGE SCALE GENOMIC DNA]</scope>
    <source>
        <strain evidence="1 2">VK22B</strain>
    </source>
</reference>
<evidence type="ECO:0000313" key="1">
    <source>
        <dbReference type="EMBL" id="MDX8496567.1"/>
    </source>
</evidence>
<protein>
    <submittedName>
        <fullName evidence="1">Uncharacterized protein</fullName>
    </submittedName>
</protein>